<protein>
    <submittedName>
        <fullName evidence="2">GNAT family N-acetyltransferase</fullName>
    </submittedName>
</protein>
<reference evidence="2" key="2">
    <citation type="journal article" date="2021" name="PeerJ">
        <title>Extensive microbial diversity within the chicken gut microbiome revealed by metagenomics and culture.</title>
        <authorList>
            <person name="Gilroy R."/>
            <person name="Ravi A."/>
            <person name="Getino M."/>
            <person name="Pursley I."/>
            <person name="Horton D.L."/>
            <person name="Alikhan N.F."/>
            <person name="Baker D."/>
            <person name="Gharbi K."/>
            <person name="Hall N."/>
            <person name="Watson M."/>
            <person name="Adriaenssens E.M."/>
            <person name="Foster-Nyarko E."/>
            <person name="Jarju S."/>
            <person name="Secka A."/>
            <person name="Antonio M."/>
            <person name="Oren A."/>
            <person name="Chaudhuri R.R."/>
            <person name="La Ragione R."/>
            <person name="Hildebrand F."/>
            <person name="Pallen M.J."/>
        </authorList>
    </citation>
    <scope>NUCLEOTIDE SEQUENCE</scope>
    <source>
        <strain evidence="2">ChiGjej2B2-16831</strain>
    </source>
</reference>
<gene>
    <name evidence="2" type="ORF">IAD24_05170</name>
</gene>
<proteinExistence type="predicted"/>
<dbReference type="GO" id="GO:0016747">
    <property type="term" value="F:acyltransferase activity, transferring groups other than amino-acyl groups"/>
    <property type="evidence" value="ECO:0007669"/>
    <property type="project" value="InterPro"/>
</dbReference>
<name>A0A9D1N4B8_9FIRM</name>
<evidence type="ECO:0000259" key="1">
    <source>
        <dbReference type="Pfam" id="PF13302"/>
    </source>
</evidence>
<dbReference type="PANTHER" id="PTHR43792:SF16">
    <property type="entry name" value="N-ACETYLTRANSFERASE DOMAIN-CONTAINING PROTEIN"/>
    <property type="match status" value="1"/>
</dbReference>
<dbReference type="AlphaFoldDB" id="A0A9D1N4B8"/>
<dbReference type="SUPFAM" id="SSF55729">
    <property type="entry name" value="Acyl-CoA N-acyltransferases (Nat)"/>
    <property type="match status" value="1"/>
</dbReference>
<evidence type="ECO:0000313" key="2">
    <source>
        <dbReference type="EMBL" id="HIU94534.1"/>
    </source>
</evidence>
<organism evidence="2 3">
    <name type="scientific">Candidatus Aphodomorpha intestinavium</name>
    <dbReference type="NCBI Taxonomy" id="2840672"/>
    <lineage>
        <taxon>Bacteria</taxon>
        <taxon>Bacillati</taxon>
        <taxon>Bacillota</taxon>
        <taxon>Clostridia</taxon>
        <taxon>Eubacteriales</taxon>
        <taxon>Candidatus Aphodomorpha</taxon>
    </lineage>
</organism>
<sequence length="96" mass="11225">MNTPTLKTERLLLRRFEERDVDALLAILRDGEVNRFLPWHPVTTRDEAQRFYRERYAAKYALPRGYAYAICERADGRPIGYIGVDAQEPYDLGYGL</sequence>
<comment type="caution">
    <text evidence="2">The sequence shown here is derived from an EMBL/GenBank/DDBJ whole genome shotgun (WGS) entry which is preliminary data.</text>
</comment>
<dbReference type="Gene3D" id="3.40.630.30">
    <property type="match status" value="1"/>
</dbReference>
<accession>A0A9D1N4B8</accession>
<dbReference type="EMBL" id="DVNZ01000163">
    <property type="protein sequence ID" value="HIU94534.1"/>
    <property type="molecule type" value="Genomic_DNA"/>
</dbReference>
<dbReference type="Pfam" id="PF13302">
    <property type="entry name" value="Acetyltransf_3"/>
    <property type="match status" value="1"/>
</dbReference>
<dbReference type="Proteomes" id="UP000824128">
    <property type="component" value="Unassembled WGS sequence"/>
</dbReference>
<dbReference type="InterPro" id="IPR016181">
    <property type="entry name" value="Acyl_CoA_acyltransferase"/>
</dbReference>
<evidence type="ECO:0000313" key="3">
    <source>
        <dbReference type="Proteomes" id="UP000824128"/>
    </source>
</evidence>
<feature type="non-terminal residue" evidence="2">
    <location>
        <position position="96"/>
    </location>
</feature>
<dbReference type="InterPro" id="IPR000182">
    <property type="entry name" value="GNAT_dom"/>
</dbReference>
<feature type="domain" description="N-acetyltransferase" evidence="1">
    <location>
        <begin position="10"/>
        <end position="94"/>
    </location>
</feature>
<dbReference type="InterPro" id="IPR051531">
    <property type="entry name" value="N-acetyltransferase"/>
</dbReference>
<reference evidence="2" key="1">
    <citation type="submission" date="2020-10" db="EMBL/GenBank/DDBJ databases">
        <authorList>
            <person name="Gilroy R."/>
        </authorList>
    </citation>
    <scope>NUCLEOTIDE SEQUENCE</scope>
    <source>
        <strain evidence="2">ChiGjej2B2-16831</strain>
    </source>
</reference>
<dbReference type="PANTHER" id="PTHR43792">
    <property type="entry name" value="GNAT FAMILY, PUTATIVE (AFU_ORTHOLOGUE AFUA_3G00765)-RELATED-RELATED"/>
    <property type="match status" value="1"/>
</dbReference>